<evidence type="ECO:0000256" key="10">
    <source>
        <dbReference type="ARBA" id="ARBA00069610"/>
    </source>
</evidence>
<dbReference type="FunFam" id="3.30.230.130:FF:000003">
    <property type="entry name" value="Cullin 2"/>
    <property type="match status" value="1"/>
</dbReference>
<evidence type="ECO:0000259" key="13">
    <source>
        <dbReference type="PROSITE" id="PS50069"/>
    </source>
</evidence>
<dbReference type="SUPFAM" id="SSF74788">
    <property type="entry name" value="Cullin repeat-like"/>
    <property type="match status" value="1"/>
</dbReference>
<dbReference type="GO" id="GO:0031462">
    <property type="term" value="C:Cul2-RING ubiquitin ligase complex"/>
    <property type="evidence" value="ECO:0007669"/>
    <property type="project" value="UniProtKB-ARBA"/>
</dbReference>
<keyword evidence="9" id="KW-0539">Nucleus</keyword>
<keyword evidence="7" id="KW-0832">Ubl conjugation</keyword>
<dbReference type="FunFam" id="1.10.10.10:FF:000014">
    <property type="entry name" value="Cullin 1"/>
    <property type="match status" value="1"/>
</dbReference>
<dbReference type="PROSITE" id="PS01256">
    <property type="entry name" value="CULLIN_1"/>
    <property type="match status" value="1"/>
</dbReference>
<evidence type="ECO:0000256" key="1">
    <source>
        <dbReference type="ARBA" id="ARBA00004123"/>
    </source>
</evidence>
<dbReference type="FunFam" id="1.20.1310.10:FF:000022">
    <property type="entry name" value="Cullin-2 isoform 2"/>
    <property type="match status" value="1"/>
</dbReference>
<dbReference type="Pfam" id="PF10557">
    <property type="entry name" value="Cullin_Nedd8"/>
    <property type="match status" value="1"/>
</dbReference>
<dbReference type="PROSITE" id="PS50069">
    <property type="entry name" value="CULLIN_2"/>
    <property type="match status" value="1"/>
</dbReference>
<evidence type="ECO:0000256" key="2">
    <source>
        <dbReference type="ARBA" id="ARBA00004906"/>
    </source>
</evidence>
<dbReference type="InterPro" id="IPR016157">
    <property type="entry name" value="Cullin_CS"/>
</dbReference>
<dbReference type="GO" id="GO:0006511">
    <property type="term" value="P:ubiquitin-dependent protein catabolic process"/>
    <property type="evidence" value="ECO:0007669"/>
    <property type="project" value="InterPro"/>
</dbReference>
<dbReference type="InterPro" id="IPR016159">
    <property type="entry name" value="Cullin_repeat-like_dom_sf"/>
</dbReference>
<keyword evidence="6" id="KW-0833">Ubl conjugation pathway</keyword>
<evidence type="ECO:0000256" key="4">
    <source>
        <dbReference type="ARBA" id="ARBA00022499"/>
    </source>
</evidence>
<proteinExistence type="inferred from homology"/>
<evidence type="ECO:0000256" key="11">
    <source>
        <dbReference type="PROSITE-ProRule" id="PRU00330"/>
    </source>
</evidence>
<dbReference type="InterPro" id="IPR036317">
    <property type="entry name" value="Cullin_homology_sf"/>
</dbReference>
<dbReference type="SMART" id="SM00884">
    <property type="entry name" value="Cullin_Nedd8"/>
    <property type="match status" value="1"/>
</dbReference>
<evidence type="ECO:0000256" key="5">
    <source>
        <dbReference type="ARBA" id="ARBA00022553"/>
    </source>
</evidence>
<keyword evidence="4" id="KW-1017">Isopeptide bond</keyword>
<comment type="caution">
    <text evidence="14">The sequence shown here is derived from an EMBL/GenBank/DDBJ whole genome shotgun (WGS) entry which is preliminary data.</text>
</comment>
<dbReference type="SUPFAM" id="SSF46785">
    <property type="entry name" value="Winged helix' DNA-binding domain"/>
    <property type="match status" value="1"/>
</dbReference>
<dbReference type="InterPro" id="IPR019559">
    <property type="entry name" value="Cullin_neddylation_domain"/>
</dbReference>
<evidence type="ECO:0000313" key="15">
    <source>
        <dbReference type="Proteomes" id="UP001230051"/>
    </source>
</evidence>
<accession>A0AAD8GH34</accession>
<organism evidence="14 15">
    <name type="scientific">Acipenser oxyrinchus oxyrinchus</name>
    <dbReference type="NCBI Taxonomy" id="40147"/>
    <lineage>
        <taxon>Eukaryota</taxon>
        <taxon>Metazoa</taxon>
        <taxon>Chordata</taxon>
        <taxon>Craniata</taxon>
        <taxon>Vertebrata</taxon>
        <taxon>Euteleostomi</taxon>
        <taxon>Actinopterygii</taxon>
        <taxon>Chondrostei</taxon>
        <taxon>Acipenseriformes</taxon>
        <taxon>Acipenseridae</taxon>
        <taxon>Acipenser</taxon>
    </lineage>
</organism>
<dbReference type="FunFam" id="1.20.1310.10:FF:000016">
    <property type="entry name" value="Cullin 2"/>
    <property type="match status" value="1"/>
</dbReference>
<dbReference type="InterPro" id="IPR036390">
    <property type="entry name" value="WH_DNA-bd_sf"/>
</dbReference>
<dbReference type="InterPro" id="IPR036388">
    <property type="entry name" value="WH-like_DNA-bd_sf"/>
</dbReference>
<evidence type="ECO:0000256" key="6">
    <source>
        <dbReference type="ARBA" id="ARBA00022786"/>
    </source>
</evidence>
<comment type="pathway">
    <text evidence="2">Protein modification; protein ubiquitination.</text>
</comment>
<dbReference type="GO" id="GO:0031981">
    <property type="term" value="C:nuclear lumen"/>
    <property type="evidence" value="ECO:0007669"/>
    <property type="project" value="UniProtKB-ARBA"/>
</dbReference>
<evidence type="ECO:0000313" key="14">
    <source>
        <dbReference type="EMBL" id="KAK1174023.1"/>
    </source>
</evidence>
<dbReference type="SUPFAM" id="SSF75632">
    <property type="entry name" value="Cullin homology domain"/>
    <property type="match status" value="1"/>
</dbReference>
<keyword evidence="5" id="KW-0597">Phosphoprotein</keyword>
<feature type="domain" description="Cullin family profile" evidence="13">
    <location>
        <begin position="387"/>
        <end position="619"/>
    </location>
</feature>
<evidence type="ECO:0000256" key="9">
    <source>
        <dbReference type="ARBA" id="ARBA00023242"/>
    </source>
</evidence>
<dbReference type="InterPro" id="IPR059120">
    <property type="entry name" value="Cullin-like_AB"/>
</dbReference>
<dbReference type="InterPro" id="IPR001373">
    <property type="entry name" value="Cullin_N"/>
</dbReference>
<dbReference type="EMBL" id="JAGXEW010000003">
    <property type="protein sequence ID" value="KAK1174023.1"/>
    <property type="molecule type" value="Genomic_DNA"/>
</dbReference>
<dbReference type="InterPro" id="IPR016158">
    <property type="entry name" value="Cullin_homology"/>
</dbReference>
<dbReference type="SMART" id="SM00182">
    <property type="entry name" value="CULLIN"/>
    <property type="match status" value="1"/>
</dbReference>
<dbReference type="GO" id="GO:0031625">
    <property type="term" value="F:ubiquitin protein ligase binding"/>
    <property type="evidence" value="ECO:0007669"/>
    <property type="project" value="InterPro"/>
</dbReference>
<sequence length="746" mass="86759">MSLKPRVVDFDETWNKLLTTIKAVVMLDYVERATWNDRFSDIYALCVAYPEPLGERLYTETKIFLENHVQHLYKKVLESEEKVLGMYHRYWEEYSKGADYMDCLYRYLNTQFIKKNKLTEADLQYGYGGVDMNEPLMEIGEVNGRDCRHICSQSAVAFSSHLICTFISYSDRCGEDPNQKVIHGVINSFVHVEQYKKKFPLKFYQEIFEGPFLAETGEYYKQEASNLLQESNCSQYMEKVLARLKDEEVRCRKYLHPSSYAKVIHECQQRMVADHLQFLHGECQDIIRQEKRDDMANMYTLLRAVSSGLPHMIQELQNHIHDEGLRATSNLSQENMPTHFVESVLEVHSKFVQLINTVLNGDQHFMSALDKALTSVVNYREPKSICKAPELLAKYCDNLLKKSAKGMTENEVEDKLTSFITVFKYIDDKDVFQKFYARMLAKRLIHGLSLSMDSEEAMINKLKQACGYEFTSKLHRMYTDMSVSADLNNKFNNFVKTQETVVDLGISFQIYVLQAGAWPLTHVPSSTFAIPQELEKSVQMFELFYNQHFSGRKLTWLHYLCTGEVKMNYLSKPYVAMVTTYQMAVLLAFNNSETVSYKELQDSTQMNEKELTKTIKSLLDVKMINHDSEKEEVEAESTFSLNMTFTSKRTKFKITTSMQKDTPQEIEQTRSAVDEDRKMYLQAAIVRIMKARKVLRHNALIQEVINQSKARFNPSISMIKKCIEVLIDKQYIERSQSSSDEYSYVA</sequence>
<dbReference type="Gene3D" id="3.30.230.130">
    <property type="entry name" value="Cullin, Chain C, Domain 2"/>
    <property type="match status" value="1"/>
</dbReference>
<protein>
    <recommendedName>
        <fullName evidence="10">Cullin-2</fullName>
    </recommendedName>
</protein>
<dbReference type="Proteomes" id="UP001230051">
    <property type="component" value="Unassembled WGS sequence"/>
</dbReference>
<dbReference type="Gene3D" id="1.10.10.10">
    <property type="entry name" value="Winged helix-like DNA-binding domain superfamily/Winged helix DNA-binding domain"/>
    <property type="match status" value="1"/>
</dbReference>
<dbReference type="FunFam" id="1.20.1310.10:FF:000018">
    <property type="entry name" value="Cullin 2"/>
    <property type="match status" value="1"/>
</dbReference>
<dbReference type="InterPro" id="IPR045093">
    <property type="entry name" value="Cullin"/>
</dbReference>
<dbReference type="FunFam" id="1.20.1310.10:FF:000012">
    <property type="entry name" value="Cullin 2"/>
    <property type="match status" value="1"/>
</dbReference>
<dbReference type="PANTHER" id="PTHR11932">
    <property type="entry name" value="CULLIN"/>
    <property type="match status" value="1"/>
</dbReference>
<comment type="subcellular location">
    <subcellularLocation>
        <location evidence="1">Nucleus</location>
    </subcellularLocation>
</comment>
<evidence type="ECO:0000256" key="12">
    <source>
        <dbReference type="RuleBase" id="RU003829"/>
    </source>
</evidence>
<dbReference type="AlphaFoldDB" id="A0AAD8GH34"/>
<keyword evidence="8" id="KW-0007">Acetylation</keyword>
<evidence type="ECO:0000256" key="8">
    <source>
        <dbReference type="ARBA" id="ARBA00022990"/>
    </source>
</evidence>
<reference evidence="14" key="1">
    <citation type="submission" date="2022-02" db="EMBL/GenBank/DDBJ databases">
        <title>Atlantic sturgeon de novo genome assembly.</title>
        <authorList>
            <person name="Stock M."/>
            <person name="Klopp C."/>
            <person name="Guiguen Y."/>
            <person name="Cabau C."/>
            <person name="Parinello H."/>
            <person name="Santidrian Yebra-Pimentel E."/>
            <person name="Kuhl H."/>
            <person name="Dirks R.P."/>
            <person name="Guessner J."/>
            <person name="Wuertz S."/>
            <person name="Du K."/>
            <person name="Schartl M."/>
        </authorList>
    </citation>
    <scope>NUCLEOTIDE SEQUENCE</scope>
    <source>
        <strain evidence="14">STURGEONOMICS-FGT-2020</strain>
        <tissue evidence="14">Whole blood</tissue>
    </source>
</reference>
<keyword evidence="15" id="KW-1185">Reference proteome</keyword>
<evidence type="ECO:0000256" key="7">
    <source>
        <dbReference type="ARBA" id="ARBA00022843"/>
    </source>
</evidence>
<dbReference type="Gene3D" id="1.20.1310.10">
    <property type="entry name" value="Cullin Repeats"/>
    <property type="match status" value="4"/>
</dbReference>
<name>A0AAD8GH34_ACIOX</name>
<evidence type="ECO:0000256" key="3">
    <source>
        <dbReference type="ARBA" id="ARBA00006019"/>
    </source>
</evidence>
<comment type="similarity">
    <text evidence="3 11 12">Belongs to the cullin family.</text>
</comment>
<gene>
    <name evidence="14" type="primary">CUL2</name>
    <name evidence="14" type="ORF">AOXY_G4284</name>
</gene>
<dbReference type="Pfam" id="PF26557">
    <property type="entry name" value="Cullin_AB"/>
    <property type="match status" value="1"/>
</dbReference>
<dbReference type="Pfam" id="PF00888">
    <property type="entry name" value="Cullin"/>
    <property type="match status" value="1"/>
</dbReference>